<protein>
    <recommendedName>
        <fullName evidence="4">NodB homology domain-containing protein</fullName>
    </recommendedName>
</protein>
<dbReference type="SUPFAM" id="SSF88713">
    <property type="entry name" value="Glycoside hydrolase/deacetylase"/>
    <property type="match status" value="1"/>
</dbReference>
<dbReference type="CDD" id="cd10917">
    <property type="entry name" value="CE4_NodB_like_6s_7s"/>
    <property type="match status" value="1"/>
</dbReference>
<dbReference type="EMBL" id="JMIR01000016">
    <property type="protein sequence ID" value="KEO82907.1"/>
    <property type="molecule type" value="Genomic_DNA"/>
</dbReference>
<dbReference type="PROSITE" id="PS51677">
    <property type="entry name" value="NODB"/>
    <property type="match status" value="1"/>
</dbReference>
<dbReference type="OrthoDB" id="62208at2"/>
<evidence type="ECO:0000256" key="1">
    <source>
        <dbReference type="ARBA" id="ARBA00022723"/>
    </source>
</evidence>
<evidence type="ECO:0000313" key="6">
    <source>
        <dbReference type="Proteomes" id="UP000027931"/>
    </source>
</evidence>
<evidence type="ECO:0000313" key="5">
    <source>
        <dbReference type="EMBL" id="KEO82907.1"/>
    </source>
</evidence>
<dbReference type="PANTHER" id="PTHR10587:SF133">
    <property type="entry name" value="CHITIN DEACETYLASE 1-RELATED"/>
    <property type="match status" value="1"/>
</dbReference>
<dbReference type="PANTHER" id="PTHR10587">
    <property type="entry name" value="GLYCOSYL TRANSFERASE-RELATED"/>
    <property type="match status" value="1"/>
</dbReference>
<evidence type="ECO:0000259" key="4">
    <source>
        <dbReference type="PROSITE" id="PS51677"/>
    </source>
</evidence>
<dbReference type="InterPro" id="IPR011330">
    <property type="entry name" value="Glyco_hydro/deAcase_b/a-brl"/>
</dbReference>
<proteinExistence type="predicted"/>
<dbReference type="Pfam" id="PF01522">
    <property type="entry name" value="Polysacc_deac_1"/>
    <property type="match status" value="1"/>
</dbReference>
<feature type="domain" description="NodB homology" evidence="4">
    <location>
        <begin position="38"/>
        <end position="223"/>
    </location>
</feature>
<dbReference type="GO" id="GO:0005975">
    <property type="term" value="P:carbohydrate metabolic process"/>
    <property type="evidence" value="ECO:0007669"/>
    <property type="project" value="InterPro"/>
</dbReference>
<dbReference type="eggNOG" id="COG0726">
    <property type="taxonomic scope" value="Bacteria"/>
</dbReference>
<feature type="chain" id="PRO_5001699135" description="NodB homology domain-containing protein" evidence="3">
    <location>
        <begin position="27"/>
        <end position="243"/>
    </location>
</feature>
<dbReference type="AlphaFoldDB" id="A0A074MAE5"/>
<gene>
    <name evidence="5" type="ORF">EL26_12480</name>
</gene>
<organism evidence="5 6">
    <name type="scientific">Tumebacillus flagellatus</name>
    <dbReference type="NCBI Taxonomy" id="1157490"/>
    <lineage>
        <taxon>Bacteria</taxon>
        <taxon>Bacillati</taxon>
        <taxon>Bacillota</taxon>
        <taxon>Bacilli</taxon>
        <taxon>Bacillales</taxon>
        <taxon>Alicyclobacillaceae</taxon>
        <taxon>Tumebacillus</taxon>
    </lineage>
</organism>
<feature type="signal peptide" evidence="3">
    <location>
        <begin position="1"/>
        <end position="26"/>
    </location>
</feature>
<dbReference type="GO" id="GO:0016810">
    <property type="term" value="F:hydrolase activity, acting on carbon-nitrogen (but not peptide) bonds"/>
    <property type="evidence" value="ECO:0007669"/>
    <property type="project" value="InterPro"/>
</dbReference>
<comment type="caution">
    <text evidence="5">The sequence shown here is derived from an EMBL/GenBank/DDBJ whole genome shotgun (WGS) entry which is preliminary data.</text>
</comment>
<keyword evidence="6" id="KW-1185">Reference proteome</keyword>
<dbReference type="GO" id="GO:0046872">
    <property type="term" value="F:metal ion binding"/>
    <property type="evidence" value="ECO:0007669"/>
    <property type="project" value="UniProtKB-KW"/>
</dbReference>
<dbReference type="STRING" id="1157490.EL26_12480"/>
<dbReference type="InterPro" id="IPR002509">
    <property type="entry name" value="NODB_dom"/>
</dbReference>
<dbReference type="Proteomes" id="UP000027931">
    <property type="component" value="Unassembled WGS sequence"/>
</dbReference>
<keyword evidence="2" id="KW-0378">Hydrolase</keyword>
<dbReference type="Gene3D" id="3.20.20.370">
    <property type="entry name" value="Glycoside hydrolase/deacetylase"/>
    <property type="match status" value="1"/>
</dbReference>
<accession>A0A074MAE5</accession>
<dbReference type="GO" id="GO:0016020">
    <property type="term" value="C:membrane"/>
    <property type="evidence" value="ECO:0007669"/>
    <property type="project" value="TreeGrafter"/>
</dbReference>
<dbReference type="InterPro" id="IPR050248">
    <property type="entry name" value="Polysacc_deacetylase_ArnD"/>
</dbReference>
<evidence type="ECO:0000256" key="3">
    <source>
        <dbReference type="SAM" id="SignalP"/>
    </source>
</evidence>
<reference evidence="5 6" key="1">
    <citation type="journal article" date="2013" name="Int. J. Syst. Evol. Microbiol.">
        <title>Tumebacillus flagellatus sp. nov., an alpha-amylase/pullulanase-producing bacterium isolated from cassava wastewater.</title>
        <authorList>
            <person name="Wang Q."/>
            <person name="Xie N."/>
            <person name="Qin Y."/>
            <person name="Shen N."/>
            <person name="Zhu J."/>
            <person name="Mi H."/>
            <person name="Huang R."/>
        </authorList>
    </citation>
    <scope>NUCLEOTIDE SEQUENCE [LARGE SCALE GENOMIC DNA]</scope>
    <source>
        <strain evidence="5 6">GST4</strain>
    </source>
</reference>
<evidence type="ECO:0000256" key="2">
    <source>
        <dbReference type="ARBA" id="ARBA00022801"/>
    </source>
</evidence>
<keyword evidence="3" id="KW-0732">Signal</keyword>
<name>A0A074MAE5_9BACL</name>
<dbReference type="RefSeq" id="WP_052036291.1">
    <property type="nucleotide sequence ID" value="NZ_JMIR01000016.1"/>
</dbReference>
<keyword evidence="1" id="KW-0479">Metal-binding</keyword>
<sequence>MRKWFLLLSALLPVVVLLPAHPKAVAAVEPTVSVVPPQTVTLTFDDGPDPRFTPKILDMLKKRHLQATFFIVGKNALEHPDLVKQIEQDGHTIANHTLTHPHLETMKPGGVTAELQGGDAALTSVLGPSFPVPHFFRPPRGNVSPAILNSTEQLDKQLILWNVCVENHTTTTPEQVEQRVIKLIHERHGGILLAHDGELDRTLTVKSLPRILDDLARDGYRIVPLQEYLKDQQQTVSKNSLGV</sequence>